<keyword evidence="3 9" id="KW-0479">Metal-binding</keyword>
<feature type="binding site" description="axial binding residue" evidence="9">
    <location>
        <position position="233"/>
    </location>
    <ligand>
        <name>heme c</name>
        <dbReference type="ChEBI" id="CHEBI:61717"/>
        <label>2</label>
    </ligand>
    <ligandPart>
        <name>Fe</name>
        <dbReference type="ChEBI" id="CHEBI:18248"/>
    </ligandPart>
</feature>
<feature type="binding site" description="covalent" evidence="8">
    <location>
        <position position="80"/>
    </location>
    <ligand>
        <name>heme c</name>
        <dbReference type="ChEBI" id="CHEBI:61717"/>
        <label>1</label>
    </ligand>
</feature>
<name>A0A0P1IF22_9RHOB</name>
<evidence type="ECO:0000256" key="1">
    <source>
        <dbReference type="ARBA" id="ARBA00004418"/>
    </source>
</evidence>
<dbReference type="PANTHER" id="PTHR30600">
    <property type="entry name" value="CYTOCHROME C PEROXIDASE-RELATED"/>
    <property type="match status" value="1"/>
</dbReference>
<dbReference type="GO" id="GO:0004130">
    <property type="term" value="F:cytochrome-c peroxidase activity"/>
    <property type="evidence" value="ECO:0007669"/>
    <property type="project" value="UniProtKB-EC"/>
</dbReference>
<feature type="domain" description="Cytochrome c" evidence="10">
    <location>
        <begin position="55"/>
        <end position="157"/>
    </location>
</feature>
<sequence>MRWVVLILAAAGVAAAGWVVWDRVRGPTATPIADFSAPFVFGRFAVPPDNAMTQEAFTLGRHLFYDPILSGNNEVSCATCHVQELAFTDGLAKSPTLSGGELDFSSMSLANLLWGQERFFWDGRATSLEEQALMPIQHPEEMGQDIDALMEELRVSGSYRKMFRQAYGSVTPENTAKALATFMRLLISSNSKYDQYLRGEVRLTAQEEHGRKLFMAHPDTKVSLRGGNCIDCHSQFLTSGFRDALDGFSNNGLDSDETMPDGLMAVTGNPAHKGFFKVPTLRNIAVTAPYMHDGRFDTLEDVMDHYNDGIVVSDTLSPLILEADNAPEAGQGTVGLRMTPDEIQAIIAFLDTLTDEAFLTNPQFSNPIEGGS</sequence>
<dbReference type="EC" id="1.11.1.5" evidence="11"/>
<dbReference type="Gene3D" id="1.10.760.10">
    <property type="entry name" value="Cytochrome c-like domain"/>
    <property type="match status" value="2"/>
</dbReference>
<evidence type="ECO:0000256" key="3">
    <source>
        <dbReference type="ARBA" id="ARBA00022723"/>
    </source>
</evidence>
<organism evidence="11 12">
    <name type="scientific">Ruegeria denitrificans</name>
    <dbReference type="NCBI Taxonomy" id="1715692"/>
    <lineage>
        <taxon>Bacteria</taxon>
        <taxon>Pseudomonadati</taxon>
        <taxon>Pseudomonadota</taxon>
        <taxon>Alphaproteobacteria</taxon>
        <taxon>Rhodobacterales</taxon>
        <taxon>Roseobacteraceae</taxon>
        <taxon>Ruegeria</taxon>
    </lineage>
</organism>
<feature type="binding site" description="covalent" evidence="8">
    <location>
        <position position="77"/>
    </location>
    <ligand>
        <name>heme c</name>
        <dbReference type="ChEBI" id="CHEBI:61717"/>
        <label>1</label>
    </ligand>
</feature>
<dbReference type="Pfam" id="PF03150">
    <property type="entry name" value="CCP_MauG"/>
    <property type="match status" value="1"/>
</dbReference>
<evidence type="ECO:0000256" key="5">
    <source>
        <dbReference type="ARBA" id="ARBA00022764"/>
    </source>
</evidence>
<keyword evidence="6 11" id="KW-0560">Oxidoreductase</keyword>
<evidence type="ECO:0000313" key="12">
    <source>
        <dbReference type="Proteomes" id="UP000051260"/>
    </source>
</evidence>
<comment type="PTM">
    <text evidence="8">Binds 2 heme groups per subunit.</text>
</comment>
<keyword evidence="12" id="KW-1185">Reference proteome</keyword>
<dbReference type="InterPro" id="IPR051395">
    <property type="entry name" value="Cytochrome_c_Peroxidase/MauG"/>
</dbReference>
<evidence type="ECO:0000256" key="9">
    <source>
        <dbReference type="PIRSR" id="PIRSR000294-2"/>
    </source>
</evidence>
<dbReference type="PROSITE" id="PS51007">
    <property type="entry name" value="CYTC"/>
    <property type="match status" value="2"/>
</dbReference>
<gene>
    <name evidence="11" type="primary">ccp_2</name>
    <name evidence="11" type="ORF">RUE5091_03163</name>
</gene>
<evidence type="ECO:0000256" key="7">
    <source>
        <dbReference type="ARBA" id="ARBA00023004"/>
    </source>
</evidence>
<dbReference type="InterPro" id="IPR009056">
    <property type="entry name" value="Cyt_c-like_dom"/>
</dbReference>
<keyword evidence="7 9" id="KW-0408">Iron</keyword>
<keyword evidence="4" id="KW-0732">Signal</keyword>
<keyword evidence="2 8" id="KW-0349">Heme</keyword>
<feature type="binding site" description="covalent" evidence="8">
    <location>
        <position position="229"/>
    </location>
    <ligand>
        <name>heme c</name>
        <dbReference type="ChEBI" id="CHEBI:61717"/>
        <label>2</label>
    </ligand>
</feature>
<dbReference type="SUPFAM" id="SSF46626">
    <property type="entry name" value="Cytochrome c"/>
    <property type="match status" value="2"/>
</dbReference>
<dbReference type="GO" id="GO:0009055">
    <property type="term" value="F:electron transfer activity"/>
    <property type="evidence" value="ECO:0007669"/>
    <property type="project" value="InterPro"/>
</dbReference>
<evidence type="ECO:0000256" key="4">
    <source>
        <dbReference type="ARBA" id="ARBA00022729"/>
    </source>
</evidence>
<dbReference type="InterPro" id="IPR004852">
    <property type="entry name" value="Di-haem_cyt_c_peroxidsae"/>
</dbReference>
<comment type="subcellular location">
    <subcellularLocation>
        <location evidence="1">Periplasm</location>
    </subcellularLocation>
</comment>
<evidence type="ECO:0000256" key="2">
    <source>
        <dbReference type="ARBA" id="ARBA00022617"/>
    </source>
</evidence>
<dbReference type="EMBL" id="CYUD01000010">
    <property type="protein sequence ID" value="CUK09324.1"/>
    <property type="molecule type" value="Genomic_DNA"/>
</dbReference>
<protein>
    <submittedName>
        <fullName evidence="11">Cytochrome c551 peroxidase</fullName>
        <ecNumber evidence="11">1.11.1.5</ecNumber>
    </submittedName>
</protein>
<dbReference type="PANTHER" id="PTHR30600:SF10">
    <property type="entry name" value="BLL6722 PROTEIN"/>
    <property type="match status" value="1"/>
</dbReference>
<dbReference type="GO" id="GO:0046872">
    <property type="term" value="F:metal ion binding"/>
    <property type="evidence" value="ECO:0007669"/>
    <property type="project" value="UniProtKB-KW"/>
</dbReference>
<dbReference type="RefSeq" id="WP_058282842.1">
    <property type="nucleotide sequence ID" value="NZ_CYUD01000010.1"/>
</dbReference>
<feature type="binding site" description="covalent" evidence="8">
    <location>
        <position position="232"/>
    </location>
    <ligand>
        <name>heme c</name>
        <dbReference type="ChEBI" id="CHEBI:61717"/>
        <label>2</label>
    </ligand>
</feature>
<dbReference type="AlphaFoldDB" id="A0A0P1IF22"/>
<dbReference type="OrthoDB" id="9805202at2"/>
<dbReference type="InterPro" id="IPR036909">
    <property type="entry name" value="Cyt_c-like_dom_sf"/>
</dbReference>
<evidence type="ECO:0000256" key="8">
    <source>
        <dbReference type="PIRSR" id="PIRSR000294-1"/>
    </source>
</evidence>
<dbReference type="GO" id="GO:0042597">
    <property type="term" value="C:periplasmic space"/>
    <property type="evidence" value="ECO:0007669"/>
    <property type="project" value="UniProtKB-SubCell"/>
</dbReference>
<dbReference type="STRING" id="1715692.RUE5091_03163"/>
<keyword evidence="11" id="KW-0575">Peroxidase</keyword>
<dbReference type="GO" id="GO:0020037">
    <property type="term" value="F:heme binding"/>
    <property type="evidence" value="ECO:0007669"/>
    <property type="project" value="InterPro"/>
</dbReference>
<feature type="domain" description="Cytochrome c" evidence="10">
    <location>
        <begin position="205"/>
        <end position="354"/>
    </location>
</feature>
<keyword evidence="5" id="KW-0574">Periplasm</keyword>
<proteinExistence type="predicted"/>
<evidence type="ECO:0000313" key="11">
    <source>
        <dbReference type="EMBL" id="CUK09324.1"/>
    </source>
</evidence>
<feature type="binding site" description="axial binding residue" evidence="9">
    <location>
        <position position="81"/>
    </location>
    <ligand>
        <name>heme c</name>
        <dbReference type="ChEBI" id="CHEBI:61717"/>
        <label>1</label>
    </ligand>
    <ligandPart>
        <name>Fe</name>
        <dbReference type="ChEBI" id="CHEBI:18248"/>
    </ligandPart>
</feature>
<reference evidence="12" key="1">
    <citation type="submission" date="2015-09" db="EMBL/GenBank/DDBJ databases">
        <authorList>
            <person name="Rodrigo-Torres L."/>
            <person name="Arahal D.R."/>
        </authorList>
    </citation>
    <scope>NUCLEOTIDE SEQUENCE [LARGE SCALE GENOMIC DNA]</scope>
    <source>
        <strain evidence="12">CECT 5091</strain>
    </source>
</reference>
<dbReference type="Proteomes" id="UP000051260">
    <property type="component" value="Unassembled WGS sequence"/>
</dbReference>
<accession>A0A0P1IF22</accession>
<dbReference type="InterPro" id="IPR026259">
    <property type="entry name" value="MauG/Cytc_peroxidase"/>
</dbReference>
<dbReference type="PIRSF" id="PIRSF000294">
    <property type="entry name" value="Cytochrome-c_peroxidase"/>
    <property type="match status" value="1"/>
</dbReference>
<evidence type="ECO:0000259" key="10">
    <source>
        <dbReference type="PROSITE" id="PS51007"/>
    </source>
</evidence>
<comment type="cofactor">
    <cofactor evidence="8">
        <name>heme</name>
        <dbReference type="ChEBI" id="CHEBI:30413"/>
    </cofactor>
    <text evidence="8">Binds 2 heme groups.</text>
</comment>
<evidence type="ECO:0000256" key="6">
    <source>
        <dbReference type="ARBA" id="ARBA00023002"/>
    </source>
</evidence>